<dbReference type="EMBL" id="JRES01000409">
    <property type="protein sequence ID" value="KNC31554.1"/>
    <property type="molecule type" value="Genomic_DNA"/>
</dbReference>
<reference evidence="1 2" key="1">
    <citation type="journal article" date="2015" name="Nat. Commun.">
        <title>Lucilia cuprina genome unlocks parasitic fly biology to underpin future interventions.</title>
        <authorList>
            <person name="Anstead C.A."/>
            <person name="Korhonen P.K."/>
            <person name="Young N.D."/>
            <person name="Hall R.S."/>
            <person name="Jex A.R."/>
            <person name="Murali S.C."/>
            <person name="Hughes D.S."/>
            <person name="Lee S.F."/>
            <person name="Perry T."/>
            <person name="Stroehlein A.J."/>
            <person name="Ansell B.R."/>
            <person name="Breugelmans B."/>
            <person name="Hofmann A."/>
            <person name="Qu J."/>
            <person name="Dugan S."/>
            <person name="Lee S.L."/>
            <person name="Chao H."/>
            <person name="Dinh H."/>
            <person name="Han Y."/>
            <person name="Doddapaneni H.V."/>
            <person name="Worley K.C."/>
            <person name="Muzny D.M."/>
            <person name="Ioannidis P."/>
            <person name="Waterhouse R.M."/>
            <person name="Zdobnov E.M."/>
            <person name="James P.J."/>
            <person name="Bagnall N.H."/>
            <person name="Kotze A.C."/>
            <person name="Gibbs R.A."/>
            <person name="Richards S."/>
            <person name="Batterham P."/>
            <person name="Gasser R.B."/>
        </authorList>
    </citation>
    <scope>NUCLEOTIDE SEQUENCE [LARGE SCALE GENOMIC DNA]</scope>
    <source>
        <strain evidence="1 2">LS</strain>
        <tissue evidence="1">Full body</tissue>
    </source>
</reference>
<name>A0A0L0CJ98_LUCCU</name>
<protein>
    <submittedName>
        <fullName evidence="1">Uncharacterized protein</fullName>
    </submittedName>
</protein>
<sequence>MSQFSENSSFPVEYSLNRDTSMNISTTNYCNVDNIALSTLYSVVVRMYILLSKECYKPIGVNLIPDSFTRILLRIVFQSFQLRTETLVVAFNENAENVYDEEDSYFFMWIRKKLLRRLCSRQQAVEVVAVTSNTSRRIQ</sequence>
<dbReference type="Proteomes" id="UP000037069">
    <property type="component" value="Unassembled WGS sequence"/>
</dbReference>
<keyword evidence="2" id="KW-1185">Reference proteome</keyword>
<accession>A0A0L0CJ98</accession>
<comment type="caution">
    <text evidence="1">The sequence shown here is derived from an EMBL/GenBank/DDBJ whole genome shotgun (WGS) entry which is preliminary data.</text>
</comment>
<organism evidence="1 2">
    <name type="scientific">Lucilia cuprina</name>
    <name type="common">Green bottle fly</name>
    <name type="synonym">Australian sheep blowfly</name>
    <dbReference type="NCBI Taxonomy" id="7375"/>
    <lineage>
        <taxon>Eukaryota</taxon>
        <taxon>Metazoa</taxon>
        <taxon>Ecdysozoa</taxon>
        <taxon>Arthropoda</taxon>
        <taxon>Hexapoda</taxon>
        <taxon>Insecta</taxon>
        <taxon>Pterygota</taxon>
        <taxon>Neoptera</taxon>
        <taxon>Endopterygota</taxon>
        <taxon>Diptera</taxon>
        <taxon>Brachycera</taxon>
        <taxon>Muscomorpha</taxon>
        <taxon>Oestroidea</taxon>
        <taxon>Calliphoridae</taxon>
        <taxon>Luciliinae</taxon>
        <taxon>Lucilia</taxon>
    </lineage>
</organism>
<gene>
    <name evidence="1" type="ORF">FF38_12735</name>
</gene>
<dbReference type="AlphaFoldDB" id="A0A0L0CJ98"/>
<proteinExistence type="predicted"/>
<evidence type="ECO:0000313" key="1">
    <source>
        <dbReference type="EMBL" id="KNC31554.1"/>
    </source>
</evidence>
<evidence type="ECO:0000313" key="2">
    <source>
        <dbReference type="Proteomes" id="UP000037069"/>
    </source>
</evidence>